<dbReference type="InterPro" id="IPR009057">
    <property type="entry name" value="Homeodomain-like_sf"/>
</dbReference>
<dbReference type="SMART" id="SM00342">
    <property type="entry name" value="HTH_ARAC"/>
    <property type="match status" value="1"/>
</dbReference>
<dbReference type="InterPro" id="IPR003313">
    <property type="entry name" value="AraC-bd"/>
</dbReference>
<organism evidence="5 6">
    <name type="scientific">Fictibacillus terranigra</name>
    <dbReference type="NCBI Taxonomy" id="3058424"/>
    <lineage>
        <taxon>Bacteria</taxon>
        <taxon>Bacillati</taxon>
        <taxon>Bacillota</taxon>
        <taxon>Bacilli</taxon>
        <taxon>Bacillales</taxon>
        <taxon>Fictibacillaceae</taxon>
        <taxon>Fictibacillus</taxon>
    </lineage>
</organism>
<evidence type="ECO:0000256" key="1">
    <source>
        <dbReference type="ARBA" id="ARBA00023015"/>
    </source>
</evidence>
<dbReference type="PANTHER" id="PTHR43280">
    <property type="entry name" value="ARAC-FAMILY TRANSCRIPTIONAL REGULATOR"/>
    <property type="match status" value="1"/>
</dbReference>
<dbReference type="InterPro" id="IPR018062">
    <property type="entry name" value="HTH_AraC-typ_CS"/>
</dbReference>
<evidence type="ECO:0000259" key="4">
    <source>
        <dbReference type="PROSITE" id="PS01124"/>
    </source>
</evidence>
<evidence type="ECO:0000256" key="3">
    <source>
        <dbReference type="ARBA" id="ARBA00023163"/>
    </source>
</evidence>
<feature type="domain" description="HTH araC/xylS-type" evidence="4">
    <location>
        <begin position="186"/>
        <end position="284"/>
    </location>
</feature>
<dbReference type="Pfam" id="PF02311">
    <property type="entry name" value="AraC_binding"/>
    <property type="match status" value="1"/>
</dbReference>
<dbReference type="InterPro" id="IPR020449">
    <property type="entry name" value="Tscrpt_reg_AraC-type_HTH"/>
</dbReference>
<sequence length="285" mass="32333">MYLCRESVTRLNQHLVLKGQDVSFRINYWGVDPKLTYNPVHRHSSFEVCYVLHGEGTYLDHGILLPLSPGTFFVSRPGIDHQIRSEAGLFLVFVCFEVDEGQSSREYVNQYVTLAQYDQVVVPQGETSSSASLWKTLLVPEEKQWAVSSSAVPLLAHTLLTSFPSLFLPPKEAVKRISKTSLIVLQQAKTFIIDNLEKELSLEMVAQYLNVSTRHLSRLFSSGIHENFVTFIRKERIKQSTYLLNSSNLPIKEIAEATGFGSVHYFTRVFQKETGMPPGRFRKGS</sequence>
<evidence type="ECO:0000256" key="2">
    <source>
        <dbReference type="ARBA" id="ARBA00023125"/>
    </source>
</evidence>
<dbReference type="PROSITE" id="PS00041">
    <property type="entry name" value="HTH_ARAC_FAMILY_1"/>
    <property type="match status" value="1"/>
</dbReference>
<keyword evidence="3" id="KW-0804">Transcription</keyword>
<dbReference type="Proteomes" id="UP001168694">
    <property type="component" value="Unassembled WGS sequence"/>
</dbReference>
<accession>A0ABT8EBT8</accession>
<dbReference type="RefSeq" id="WP_290401480.1">
    <property type="nucleotide sequence ID" value="NZ_JAUHLN010000005.1"/>
</dbReference>
<protein>
    <submittedName>
        <fullName evidence="5">AraC family transcriptional regulator</fullName>
    </submittedName>
</protein>
<dbReference type="PRINTS" id="PR00032">
    <property type="entry name" value="HTHARAC"/>
</dbReference>
<dbReference type="EMBL" id="JAUHLN010000005">
    <property type="protein sequence ID" value="MDN4075366.1"/>
    <property type="molecule type" value="Genomic_DNA"/>
</dbReference>
<evidence type="ECO:0000313" key="5">
    <source>
        <dbReference type="EMBL" id="MDN4075366.1"/>
    </source>
</evidence>
<dbReference type="Gene3D" id="2.60.120.10">
    <property type="entry name" value="Jelly Rolls"/>
    <property type="match status" value="1"/>
</dbReference>
<keyword evidence="2" id="KW-0238">DNA-binding</keyword>
<gene>
    <name evidence="5" type="ORF">QYF49_20605</name>
</gene>
<dbReference type="SUPFAM" id="SSF46689">
    <property type="entry name" value="Homeodomain-like"/>
    <property type="match status" value="2"/>
</dbReference>
<proteinExistence type="predicted"/>
<comment type="caution">
    <text evidence="5">The sequence shown here is derived from an EMBL/GenBank/DDBJ whole genome shotgun (WGS) entry which is preliminary data.</text>
</comment>
<reference evidence="5" key="1">
    <citation type="submission" date="2023-06" db="EMBL/GenBank/DDBJ databases">
        <title>Draft Genome Sequences of Representative Paenibacillus Polymyxa, Bacillus cereus, Fictibacillus sp., and Brevibacillus agri Strains Isolated from Amazonian Dark Earth.</title>
        <authorList>
            <person name="Pellegrinetti T.A."/>
            <person name="Cunha I.C.M."/>
            <person name="Chaves M.G."/>
            <person name="Freitas A.S."/>
            <person name="Silva A.V.R."/>
            <person name="Tsai S.M."/>
            <person name="Mendes L.W."/>
        </authorList>
    </citation>
    <scope>NUCLEOTIDE SEQUENCE</scope>
    <source>
        <strain evidence="5">CENA-BCM004</strain>
    </source>
</reference>
<keyword evidence="6" id="KW-1185">Reference proteome</keyword>
<evidence type="ECO:0000313" key="6">
    <source>
        <dbReference type="Proteomes" id="UP001168694"/>
    </source>
</evidence>
<keyword evidence="1" id="KW-0805">Transcription regulation</keyword>
<dbReference type="PROSITE" id="PS01124">
    <property type="entry name" value="HTH_ARAC_FAMILY_2"/>
    <property type="match status" value="1"/>
</dbReference>
<dbReference type="Gene3D" id="1.10.10.60">
    <property type="entry name" value="Homeodomain-like"/>
    <property type="match status" value="2"/>
</dbReference>
<name>A0ABT8EBT8_9BACL</name>
<dbReference type="PANTHER" id="PTHR43280:SF28">
    <property type="entry name" value="HTH-TYPE TRANSCRIPTIONAL ACTIVATOR RHAS"/>
    <property type="match status" value="1"/>
</dbReference>
<dbReference type="Pfam" id="PF12833">
    <property type="entry name" value="HTH_18"/>
    <property type="match status" value="1"/>
</dbReference>
<dbReference type="InterPro" id="IPR018060">
    <property type="entry name" value="HTH_AraC"/>
</dbReference>
<dbReference type="InterPro" id="IPR014710">
    <property type="entry name" value="RmlC-like_jellyroll"/>
</dbReference>
<dbReference type="InterPro" id="IPR011051">
    <property type="entry name" value="RmlC_Cupin_sf"/>
</dbReference>
<dbReference type="SUPFAM" id="SSF51182">
    <property type="entry name" value="RmlC-like cupins"/>
    <property type="match status" value="1"/>
</dbReference>